<sequence length="92" mass="10734">MESLDCKGVMAVVAVSSSVAFVVIQAHKRLLSDFMDKVHLQFDHKEHHIQKREITKKKKKVRFAADVIEPSSNNEEYRRRWQSLMAGEMNTY</sequence>
<protein>
    <submittedName>
        <fullName evidence="1">Uncharacterized protein</fullName>
    </submittedName>
</protein>
<dbReference type="Proteomes" id="UP000827976">
    <property type="component" value="Chromosome 8"/>
</dbReference>
<comment type="caution">
    <text evidence="1">The sequence shown here is derived from an EMBL/GenBank/DDBJ whole genome shotgun (WGS) entry which is preliminary data.</text>
</comment>
<dbReference type="EMBL" id="CM037018">
    <property type="protein sequence ID" value="KAH7675282.1"/>
    <property type="molecule type" value="Genomic_DNA"/>
</dbReference>
<organism evidence="1 2">
    <name type="scientific">Dioscorea alata</name>
    <name type="common">Purple yam</name>
    <dbReference type="NCBI Taxonomy" id="55571"/>
    <lineage>
        <taxon>Eukaryota</taxon>
        <taxon>Viridiplantae</taxon>
        <taxon>Streptophyta</taxon>
        <taxon>Embryophyta</taxon>
        <taxon>Tracheophyta</taxon>
        <taxon>Spermatophyta</taxon>
        <taxon>Magnoliopsida</taxon>
        <taxon>Liliopsida</taxon>
        <taxon>Dioscoreales</taxon>
        <taxon>Dioscoreaceae</taxon>
        <taxon>Dioscorea</taxon>
    </lineage>
</organism>
<keyword evidence="2" id="KW-1185">Reference proteome</keyword>
<name>A0ACB7VMP4_DIOAL</name>
<evidence type="ECO:0000313" key="2">
    <source>
        <dbReference type="Proteomes" id="UP000827976"/>
    </source>
</evidence>
<evidence type="ECO:0000313" key="1">
    <source>
        <dbReference type="EMBL" id="KAH7675282.1"/>
    </source>
</evidence>
<proteinExistence type="predicted"/>
<reference evidence="2" key="1">
    <citation type="journal article" date="2022" name="Nat. Commun.">
        <title>Chromosome evolution and the genetic basis of agronomically important traits in greater yam.</title>
        <authorList>
            <person name="Bredeson J.V."/>
            <person name="Lyons J.B."/>
            <person name="Oniyinde I.O."/>
            <person name="Okereke N.R."/>
            <person name="Kolade O."/>
            <person name="Nnabue I."/>
            <person name="Nwadili C.O."/>
            <person name="Hribova E."/>
            <person name="Parker M."/>
            <person name="Nwogha J."/>
            <person name="Shu S."/>
            <person name="Carlson J."/>
            <person name="Kariba R."/>
            <person name="Muthemba S."/>
            <person name="Knop K."/>
            <person name="Barton G.J."/>
            <person name="Sherwood A.V."/>
            <person name="Lopez-Montes A."/>
            <person name="Asiedu R."/>
            <person name="Jamnadass R."/>
            <person name="Muchugi A."/>
            <person name="Goodstein D."/>
            <person name="Egesi C.N."/>
            <person name="Featherston J."/>
            <person name="Asfaw A."/>
            <person name="Simpson G.G."/>
            <person name="Dolezel J."/>
            <person name="Hendre P.S."/>
            <person name="Van Deynze A."/>
            <person name="Kumar P.L."/>
            <person name="Obidiegwu J.E."/>
            <person name="Bhattacharjee R."/>
            <person name="Rokhsar D.S."/>
        </authorList>
    </citation>
    <scope>NUCLEOTIDE SEQUENCE [LARGE SCALE GENOMIC DNA]</scope>
    <source>
        <strain evidence="2">cv. TDa95/00328</strain>
    </source>
</reference>
<accession>A0ACB7VMP4</accession>
<gene>
    <name evidence="1" type="ORF">IHE45_08G126200</name>
</gene>